<keyword evidence="1" id="KW-0677">Repeat</keyword>
<dbReference type="InterPro" id="IPR036770">
    <property type="entry name" value="Ankyrin_rpt-contain_sf"/>
</dbReference>
<accession>A0A1Y1UYS6</accession>
<dbReference type="STRING" id="1754191.A0A1Y1UYS6"/>
<dbReference type="SUPFAM" id="SSF48403">
    <property type="entry name" value="Ankyrin repeat"/>
    <property type="match status" value="2"/>
</dbReference>
<dbReference type="OrthoDB" id="2135964at2759"/>
<evidence type="ECO:0000313" key="3">
    <source>
        <dbReference type="EMBL" id="ORX43003.1"/>
    </source>
</evidence>
<dbReference type="SMART" id="SM00248">
    <property type="entry name" value="ANK"/>
    <property type="match status" value="8"/>
</dbReference>
<dbReference type="Proteomes" id="UP000193719">
    <property type="component" value="Unassembled WGS sequence"/>
</dbReference>
<comment type="caution">
    <text evidence="3">The sequence shown here is derived from an EMBL/GenBank/DDBJ whole genome shotgun (WGS) entry which is preliminary data.</text>
</comment>
<dbReference type="InterPro" id="IPR002110">
    <property type="entry name" value="Ankyrin_rpt"/>
</dbReference>
<dbReference type="EMBL" id="MCFH01000057">
    <property type="protein sequence ID" value="ORX43003.1"/>
    <property type="molecule type" value="Genomic_DNA"/>
</dbReference>
<keyword evidence="4" id="KW-1185">Reference proteome</keyword>
<reference evidence="3 4" key="2">
    <citation type="submission" date="2016-08" db="EMBL/GenBank/DDBJ databases">
        <title>Pervasive Adenine N6-methylation of Active Genes in Fungi.</title>
        <authorList>
            <consortium name="DOE Joint Genome Institute"/>
            <person name="Mondo S.J."/>
            <person name="Dannebaum R.O."/>
            <person name="Kuo R.C."/>
            <person name="Labutti K."/>
            <person name="Haridas S."/>
            <person name="Kuo A."/>
            <person name="Salamov A."/>
            <person name="Ahrendt S.R."/>
            <person name="Lipzen A."/>
            <person name="Sullivan W."/>
            <person name="Andreopoulos W.B."/>
            <person name="Clum A."/>
            <person name="Lindquist E."/>
            <person name="Daum C."/>
            <person name="Ramamoorthy G.K."/>
            <person name="Gryganskyi A."/>
            <person name="Culley D."/>
            <person name="Magnuson J.K."/>
            <person name="James T.Y."/>
            <person name="O'Malley M.A."/>
            <person name="Stajich J.E."/>
            <person name="Spatafora J.W."/>
            <person name="Visel A."/>
            <person name="Grigoriev I.V."/>
        </authorList>
    </citation>
    <scope>NUCLEOTIDE SEQUENCE [LARGE SCALE GENOMIC DNA]</scope>
    <source>
        <strain evidence="4">finn</strain>
    </source>
</reference>
<dbReference type="Pfam" id="PF12796">
    <property type="entry name" value="Ank_2"/>
    <property type="match status" value="3"/>
</dbReference>
<organism evidence="3 4">
    <name type="scientific">Piromyces finnis</name>
    <dbReference type="NCBI Taxonomy" id="1754191"/>
    <lineage>
        <taxon>Eukaryota</taxon>
        <taxon>Fungi</taxon>
        <taxon>Fungi incertae sedis</taxon>
        <taxon>Chytridiomycota</taxon>
        <taxon>Chytridiomycota incertae sedis</taxon>
        <taxon>Neocallimastigomycetes</taxon>
        <taxon>Neocallimastigales</taxon>
        <taxon>Neocallimastigaceae</taxon>
        <taxon>Piromyces</taxon>
    </lineage>
</organism>
<evidence type="ECO:0000256" key="1">
    <source>
        <dbReference type="ARBA" id="ARBA00022737"/>
    </source>
</evidence>
<protein>
    <recommendedName>
        <fullName evidence="5">Ankyrin</fullName>
    </recommendedName>
</protein>
<evidence type="ECO:0000313" key="4">
    <source>
        <dbReference type="Proteomes" id="UP000193719"/>
    </source>
</evidence>
<gene>
    <name evidence="3" type="ORF">BCR36DRAFT_586926</name>
</gene>
<dbReference type="PANTHER" id="PTHR24198:SF165">
    <property type="entry name" value="ANKYRIN REPEAT-CONTAINING PROTEIN-RELATED"/>
    <property type="match status" value="1"/>
</dbReference>
<name>A0A1Y1UYS6_9FUNG</name>
<evidence type="ECO:0000256" key="2">
    <source>
        <dbReference type="ARBA" id="ARBA00023043"/>
    </source>
</evidence>
<evidence type="ECO:0008006" key="5">
    <source>
        <dbReference type="Google" id="ProtNLM"/>
    </source>
</evidence>
<sequence length="543" mass="62619">MAILKFNQELVDLFLAQEKLDINYRGLCGNTSLMTAVECGNYEAMKSLLDHKNIDINLSNDYGGTALMYATSNAIDNKENVHILVTKPDINLNLKDENDETALLLSIKCKNIKIAKYLVKQKQIDINCKNIFGDCPLLLAIEYQNMHSLVDDLLYRQDIDVNIQNRNLSTPLMLAIQNNYEGIVKKLLAHPNININLKDSDKESALSISLKHGYFYLSRLILQHPKLFKEEKENFFKKLSSPSALSTTLNDFSFFEQEEMTASLIKYWFECQCQKDFQLDTWLKSYSLEKTKTIFQNVFQHDKSFIPFLSQSMSETFYQECNKNIDLKILNLQSLKNKNIIKNRIPQKTLQKSNTNKVICNLQHLKNIKSKIQDYIIEKTINTQNSYGYTLLMILVGVNDKENISHLLKYSFLDINLQDRYGETALIKAVNNEKSDIVELLIKSYSPKETVKVTVSDIDDISSKLIENSTNTLTLDKKDVMKLENILDEINIQRNSSISHWKPYIDTSLKDNNGYNAKKIAYIYGNKEIEHLIDDYAKSIVHS</sequence>
<keyword evidence="2" id="KW-0040">ANK repeat</keyword>
<dbReference type="PANTHER" id="PTHR24198">
    <property type="entry name" value="ANKYRIN REPEAT AND PROTEIN KINASE DOMAIN-CONTAINING PROTEIN"/>
    <property type="match status" value="1"/>
</dbReference>
<reference evidence="3 4" key="1">
    <citation type="submission" date="2016-08" db="EMBL/GenBank/DDBJ databases">
        <title>Genomes of anaerobic fungi encode conserved fungal cellulosomes for biomass hydrolysis.</title>
        <authorList>
            <consortium name="DOE Joint Genome Institute"/>
            <person name="Haitjema C.H."/>
            <person name="Gilmore S.P."/>
            <person name="Henske J.K."/>
            <person name="Solomon K.V."/>
            <person name="De Groot R."/>
            <person name="Kuo A."/>
            <person name="Mondo S.J."/>
            <person name="Salamov A.A."/>
            <person name="Labutti K."/>
            <person name="Zhao Z."/>
            <person name="Chiniquy J."/>
            <person name="Barry K."/>
            <person name="Brewer H.M."/>
            <person name="Purvine S.O."/>
            <person name="Wright A.T."/>
            <person name="Boxma B."/>
            <person name="Van Alen T."/>
            <person name="Hackstein J.H."/>
            <person name="Baker S.E."/>
            <person name="Grigoriev I.V."/>
            <person name="O'Malley M.A."/>
        </authorList>
    </citation>
    <scope>NUCLEOTIDE SEQUENCE [LARGE SCALE GENOMIC DNA]</scope>
    <source>
        <strain evidence="4">finn</strain>
    </source>
</reference>
<dbReference type="AlphaFoldDB" id="A0A1Y1UYS6"/>
<dbReference type="Gene3D" id="1.25.40.20">
    <property type="entry name" value="Ankyrin repeat-containing domain"/>
    <property type="match status" value="3"/>
</dbReference>
<proteinExistence type="predicted"/>